<proteinExistence type="predicted"/>
<reference evidence="2 3" key="1">
    <citation type="submission" date="2018-12" db="EMBL/GenBank/DDBJ databases">
        <title>Complete genome sequence of Flaviflexus sp. H23T48.</title>
        <authorList>
            <person name="Bae J.-W."/>
            <person name="Lee J.-Y."/>
        </authorList>
    </citation>
    <scope>NUCLEOTIDE SEQUENCE [LARGE SCALE GENOMIC DNA]</scope>
    <source>
        <strain evidence="2 3">H23T48</strain>
    </source>
</reference>
<keyword evidence="3" id="KW-1185">Reference proteome</keyword>
<sequence>MNNSPITDASFAKAFGVVCAENRNDLGLSQQAFALKVGMDPKNYQCIEYGVNSKGAMTNPQMRTILAIARGFGLTPHELLEEAWEEAHKGR</sequence>
<feature type="domain" description="HTH cro/C1-type" evidence="1">
    <location>
        <begin position="23"/>
        <end position="79"/>
    </location>
</feature>
<dbReference type="OrthoDB" id="3268507at2"/>
<dbReference type="CDD" id="cd00093">
    <property type="entry name" value="HTH_XRE"/>
    <property type="match status" value="1"/>
</dbReference>
<evidence type="ECO:0000259" key="1">
    <source>
        <dbReference type="PROSITE" id="PS50943"/>
    </source>
</evidence>
<dbReference type="InterPro" id="IPR010982">
    <property type="entry name" value="Lambda_DNA-bd_dom_sf"/>
</dbReference>
<dbReference type="Gene3D" id="1.10.260.40">
    <property type="entry name" value="lambda repressor-like DNA-binding domains"/>
    <property type="match status" value="1"/>
</dbReference>
<dbReference type="KEGG" id="flh:EJ997_02650"/>
<gene>
    <name evidence="2" type="ORF">EJ997_02650</name>
</gene>
<accession>A0A3S9PVP2</accession>
<dbReference type="SUPFAM" id="SSF47413">
    <property type="entry name" value="lambda repressor-like DNA-binding domains"/>
    <property type="match status" value="1"/>
</dbReference>
<dbReference type="Pfam" id="PF01381">
    <property type="entry name" value="HTH_3"/>
    <property type="match status" value="1"/>
</dbReference>
<protein>
    <submittedName>
        <fullName evidence="2">XRE family transcriptional regulator</fullName>
    </submittedName>
</protein>
<dbReference type="PROSITE" id="PS50943">
    <property type="entry name" value="HTH_CROC1"/>
    <property type="match status" value="1"/>
</dbReference>
<organism evidence="2 3">
    <name type="scientific">Flaviflexus ciconiae</name>
    <dbReference type="NCBI Taxonomy" id="2496867"/>
    <lineage>
        <taxon>Bacteria</taxon>
        <taxon>Bacillati</taxon>
        <taxon>Actinomycetota</taxon>
        <taxon>Actinomycetes</taxon>
        <taxon>Actinomycetales</taxon>
        <taxon>Actinomycetaceae</taxon>
        <taxon>Flaviflexus</taxon>
    </lineage>
</organism>
<dbReference type="InterPro" id="IPR001387">
    <property type="entry name" value="Cro/C1-type_HTH"/>
</dbReference>
<dbReference type="Proteomes" id="UP000280344">
    <property type="component" value="Chromosome"/>
</dbReference>
<evidence type="ECO:0000313" key="3">
    <source>
        <dbReference type="Proteomes" id="UP000280344"/>
    </source>
</evidence>
<dbReference type="EMBL" id="CP034593">
    <property type="protein sequence ID" value="AZQ76404.1"/>
    <property type="molecule type" value="Genomic_DNA"/>
</dbReference>
<dbReference type="AlphaFoldDB" id="A0A3S9PVP2"/>
<evidence type="ECO:0000313" key="2">
    <source>
        <dbReference type="EMBL" id="AZQ76404.1"/>
    </source>
</evidence>
<dbReference type="RefSeq" id="WP_126703212.1">
    <property type="nucleotide sequence ID" value="NZ_CP034593.1"/>
</dbReference>
<name>A0A3S9PVP2_9ACTO</name>
<dbReference type="GO" id="GO:0003677">
    <property type="term" value="F:DNA binding"/>
    <property type="evidence" value="ECO:0007669"/>
    <property type="project" value="InterPro"/>
</dbReference>